<evidence type="ECO:0000313" key="2">
    <source>
        <dbReference type="EMBL" id="KRL35064.1"/>
    </source>
</evidence>
<name>A0A0R1Q373_9LACO</name>
<dbReference type="Proteomes" id="UP000051155">
    <property type="component" value="Unassembled WGS sequence"/>
</dbReference>
<keyword evidence="1" id="KW-1133">Transmembrane helix</keyword>
<gene>
    <name evidence="2" type="ORF">FD20_GL001531</name>
</gene>
<accession>A0A0R1Q373</accession>
<sequence length="60" mass="6759">MNEMKKDEQDLLKESIKKRLTAARYSRGKKENKKNIGQIAAIIISTIVVIGILISLFSVL</sequence>
<keyword evidence="3" id="KW-1185">Reference proteome</keyword>
<dbReference type="AlphaFoldDB" id="A0A0R1Q373"/>
<protein>
    <submittedName>
        <fullName evidence="2">Uncharacterized protein</fullName>
    </submittedName>
</protein>
<reference evidence="2 3" key="1">
    <citation type="journal article" date="2015" name="Genome Announc.">
        <title>Expanding the biotechnology potential of lactobacilli through comparative genomics of 213 strains and associated genera.</title>
        <authorList>
            <person name="Sun Z."/>
            <person name="Harris H.M."/>
            <person name="McCann A."/>
            <person name="Guo C."/>
            <person name="Argimon S."/>
            <person name="Zhang W."/>
            <person name="Yang X."/>
            <person name="Jeffery I.B."/>
            <person name="Cooney J.C."/>
            <person name="Kagawa T.F."/>
            <person name="Liu W."/>
            <person name="Song Y."/>
            <person name="Salvetti E."/>
            <person name="Wrobel A."/>
            <person name="Rasinkangas P."/>
            <person name="Parkhill J."/>
            <person name="Rea M.C."/>
            <person name="O'Sullivan O."/>
            <person name="Ritari J."/>
            <person name="Douillard F.P."/>
            <person name="Paul Ross R."/>
            <person name="Yang R."/>
            <person name="Briner A.E."/>
            <person name="Felis G.E."/>
            <person name="de Vos W.M."/>
            <person name="Barrangou R."/>
            <person name="Klaenhammer T.R."/>
            <person name="Caufield P.W."/>
            <person name="Cui Y."/>
            <person name="Zhang H."/>
            <person name="O'Toole P.W."/>
        </authorList>
    </citation>
    <scope>NUCLEOTIDE SEQUENCE [LARGE SCALE GENOMIC DNA]</scope>
    <source>
        <strain evidence="2 3">DSM 19971</strain>
    </source>
</reference>
<dbReference type="PATRIC" id="fig|1423812.3.peg.1629"/>
<evidence type="ECO:0000256" key="1">
    <source>
        <dbReference type="SAM" id="Phobius"/>
    </source>
</evidence>
<comment type="caution">
    <text evidence="2">The sequence shown here is derived from an EMBL/GenBank/DDBJ whole genome shotgun (WGS) entry which is preliminary data.</text>
</comment>
<proteinExistence type="predicted"/>
<dbReference type="STRING" id="1423812.FD20_GL001531"/>
<organism evidence="2 3">
    <name type="scientific">Liquorilactobacillus uvarum DSM 19971</name>
    <dbReference type="NCBI Taxonomy" id="1423812"/>
    <lineage>
        <taxon>Bacteria</taxon>
        <taxon>Bacillati</taxon>
        <taxon>Bacillota</taxon>
        <taxon>Bacilli</taxon>
        <taxon>Lactobacillales</taxon>
        <taxon>Lactobacillaceae</taxon>
        <taxon>Liquorilactobacillus</taxon>
    </lineage>
</organism>
<feature type="transmembrane region" description="Helical" evidence="1">
    <location>
        <begin position="36"/>
        <end position="57"/>
    </location>
</feature>
<evidence type="ECO:0000313" key="3">
    <source>
        <dbReference type="Proteomes" id="UP000051155"/>
    </source>
</evidence>
<dbReference type="EMBL" id="AZEG01000034">
    <property type="protein sequence ID" value="KRL35064.1"/>
    <property type="molecule type" value="Genomic_DNA"/>
</dbReference>
<keyword evidence="1" id="KW-0812">Transmembrane</keyword>
<keyword evidence="1" id="KW-0472">Membrane</keyword>